<evidence type="ECO:0000313" key="3">
    <source>
        <dbReference type="Proteomes" id="UP000184543"/>
    </source>
</evidence>
<keyword evidence="1" id="KW-0472">Membrane</keyword>
<gene>
    <name evidence="2" type="ORF">SAMN04488513_101367</name>
</gene>
<reference evidence="3" key="1">
    <citation type="submission" date="2016-11" db="EMBL/GenBank/DDBJ databases">
        <authorList>
            <person name="Varghese N."/>
            <person name="Submissions S."/>
        </authorList>
    </citation>
    <scope>NUCLEOTIDE SEQUENCE [LARGE SCALE GENOMIC DNA]</scope>
    <source>
        <strain evidence="3">DSM 19858</strain>
    </source>
</reference>
<keyword evidence="3" id="KW-1185">Reference proteome</keyword>
<dbReference type="EMBL" id="FQYU01000001">
    <property type="protein sequence ID" value="SHI46455.1"/>
    <property type="molecule type" value="Genomic_DNA"/>
</dbReference>
<protein>
    <recommendedName>
        <fullName evidence="4">DUF748 domain-containing protein</fullName>
    </recommendedName>
</protein>
<feature type="transmembrane region" description="Helical" evidence="1">
    <location>
        <begin position="20"/>
        <end position="39"/>
    </location>
</feature>
<organism evidence="2 3">
    <name type="scientific">Pseudozobellia thermophila</name>
    <dbReference type="NCBI Taxonomy" id="192903"/>
    <lineage>
        <taxon>Bacteria</taxon>
        <taxon>Pseudomonadati</taxon>
        <taxon>Bacteroidota</taxon>
        <taxon>Flavobacteriia</taxon>
        <taxon>Flavobacteriales</taxon>
        <taxon>Flavobacteriaceae</taxon>
        <taxon>Pseudozobellia</taxon>
    </lineage>
</organism>
<sequence>MKGIFANKEIKGPRNRTLRVLTVIVGLGLLLFGGLQWYASHKVSDMLANGLPRNMEVAYGDMDINILLGSIGFTSLNCKLYRGQNKEPEVELVLGALEIKGLDYISLWSKEFGAHRVKLENAQVTWYDEESGELGFSLEKGRLELSEFKTDSLLLRQKIPFTYNTLNFEGNGLFLKLSPFETLTLGSVVHKDRDAEFKDLRITTRYSRDQLSQQLKKERDHIDLCLPSGSVGDLDLGTVNDSLYLGAKAVGLQGPELRLFRDKLLPDDQEEKPLYGSLLRNLPIKLDIARLTIEDALVAYTERIKRDVVPVSVSFDRLSAGIRNLTNTNDGKTEIEAKAFLMDEAPIQLQWALNNTSTEDRFNASVILKNLEAEAINPFLESQARVRAKGHIDEMYLTLSGDDFTSRGDMKMKYRDFKFSVLDEDRLGVDKALTLIVNLMTNDGSKTDEKGYRHGQIEVERDRSKSFFNYLWLNVRDGLKNTVVGNGKKE</sequence>
<dbReference type="Proteomes" id="UP000184543">
    <property type="component" value="Unassembled WGS sequence"/>
</dbReference>
<dbReference type="AlphaFoldDB" id="A0A1M6BCL4"/>
<evidence type="ECO:0000313" key="2">
    <source>
        <dbReference type="EMBL" id="SHI46455.1"/>
    </source>
</evidence>
<proteinExistence type="predicted"/>
<keyword evidence="1" id="KW-0812">Transmembrane</keyword>
<dbReference type="STRING" id="192903.SAMN04488513_101367"/>
<name>A0A1M6BCL4_9FLAO</name>
<dbReference type="RefSeq" id="WP_072987598.1">
    <property type="nucleotide sequence ID" value="NZ_FQYU01000001.1"/>
</dbReference>
<accession>A0A1M6BCL4</accession>
<evidence type="ECO:0000256" key="1">
    <source>
        <dbReference type="SAM" id="Phobius"/>
    </source>
</evidence>
<dbReference type="OrthoDB" id="1412480at2"/>
<evidence type="ECO:0008006" key="4">
    <source>
        <dbReference type="Google" id="ProtNLM"/>
    </source>
</evidence>
<keyword evidence="1" id="KW-1133">Transmembrane helix</keyword>